<reference evidence="2" key="2">
    <citation type="submission" date="2022-06" db="UniProtKB">
        <authorList>
            <consortium name="EnsemblMetazoa"/>
        </authorList>
    </citation>
    <scope>IDENTIFICATION</scope>
</reference>
<proteinExistence type="predicted"/>
<protein>
    <submittedName>
        <fullName evidence="2">Uncharacterized protein</fullName>
    </submittedName>
</protein>
<feature type="signal peptide" evidence="1">
    <location>
        <begin position="1"/>
        <end position="23"/>
    </location>
</feature>
<dbReference type="KEGG" id="api:100572837"/>
<dbReference type="GeneID" id="100572837"/>
<evidence type="ECO:0000256" key="1">
    <source>
        <dbReference type="SAM" id="SignalP"/>
    </source>
</evidence>
<keyword evidence="3" id="KW-1185">Reference proteome</keyword>
<evidence type="ECO:0000313" key="2">
    <source>
        <dbReference type="EnsemblMetazoa" id="XP_016660699.1"/>
    </source>
</evidence>
<dbReference type="EnsemblMetazoa" id="XM_016805210.2">
    <property type="protein sequence ID" value="XP_016660699.1"/>
    <property type="gene ID" value="LOC100572837"/>
</dbReference>
<sequence length="187" mass="22199">MFKHIIIVLALCFMAYIVGNIDATTDRQRFNQFNDLVKCYKQLFEHELVKRNVARQSAKSSDTFKDIIKGFYAWYNIKTTVEKGTGELQPRYIMMIALQVIKILNILKNYSIPLKQCRRFVMNTAKLLSLKIGVKKYTIVVQKSTLYLNNFFLESIKWQSIRKSHRYLRQRKICCSIFYVLFNDINK</sequence>
<reference evidence="3" key="1">
    <citation type="submission" date="2010-06" db="EMBL/GenBank/DDBJ databases">
        <authorList>
            <person name="Jiang H."/>
            <person name="Abraham K."/>
            <person name="Ali S."/>
            <person name="Alsbrooks S.L."/>
            <person name="Anim B.N."/>
            <person name="Anosike U.S."/>
            <person name="Attaway T."/>
            <person name="Bandaranaike D.P."/>
            <person name="Battles P.K."/>
            <person name="Bell S.N."/>
            <person name="Bell A.V."/>
            <person name="Beltran B."/>
            <person name="Bickham C."/>
            <person name="Bustamante Y."/>
            <person name="Caleb T."/>
            <person name="Canada A."/>
            <person name="Cardenas V."/>
            <person name="Carter K."/>
            <person name="Chacko J."/>
            <person name="Chandrabose M.N."/>
            <person name="Chavez D."/>
            <person name="Chavez A."/>
            <person name="Chen L."/>
            <person name="Chu H.-S."/>
            <person name="Claassen K.J."/>
            <person name="Cockrell R."/>
            <person name="Collins M."/>
            <person name="Cooper J.A."/>
            <person name="Cree A."/>
            <person name="Curry S.M."/>
            <person name="Da Y."/>
            <person name="Dao M.D."/>
            <person name="Das B."/>
            <person name="Davila M.-L."/>
            <person name="Davy-Carroll L."/>
            <person name="Denson S."/>
            <person name="Dinh H."/>
            <person name="Ebong V.E."/>
            <person name="Edwards J.R."/>
            <person name="Egan A."/>
            <person name="El-Daye J."/>
            <person name="Escobedo L."/>
            <person name="Fernandez S."/>
            <person name="Fernando P.R."/>
            <person name="Flagg N."/>
            <person name="Forbes L.D."/>
            <person name="Fowler R.G."/>
            <person name="Fu Q."/>
            <person name="Gabisi R.A."/>
            <person name="Ganer J."/>
            <person name="Garbino Pronczuk A."/>
            <person name="Garcia R.M."/>
            <person name="Garner T."/>
            <person name="Garrett T.E."/>
            <person name="Gonzalez D.A."/>
            <person name="Hamid H."/>
            <person name="Hawkins E.S."/>
            <person name="Hirani K."/>
            <person name="Hogues M.E."/>
            <person name="Hollins B."/>
            <person name="Hsiao C.-H."/>
            <person name="Jabil R."/>
            <person name="James M.L."/>
            <person name="Jhangiani S.N."/>
            <person name="Johnson B."/>
            <person name="Johnson Q."/>
            <person name="Joshi V."/>
            <person name="Kalu J.B."/>
            <person name="Kam C."/>
            <person name="Kashfia A."/>
            <person name="Keebler J."/>
            <person name="Kisamo H."/>
            <person name="Kovar C.L."/>
            <person name="Lago L.A."/>
            <person name="Lai C.-Y."/>
            <person name="Laidlaw J."/>
            <person name="Lara F."/>
            <person name="Le T.-K."/>
            <person name="Lee S.L."/>
            <person name="Legall F.H."/>
            <person name="Lemon S.J."/>
            <person name="Lewis L.R."/>
            <person name="Li B."/>
            <person name="Liu Y."/>
            <person name="Liu Y.-S."/>
            <person name="Lopez J."/>
            <person name="Lozado R.J."/>
            <person name="Lu J."/>
            <person name="Madu R.C."/>
            <person name="Maheshwari M."/>
            <person name="Maheshwari R."/>
            <person name="Malloy K."/>
            <person name="Martinez E."/>
            <person name="Mathew T."/>
            <person name="Mercado I.C."/>
            <person name="Mercado C."/>
            <person name="Meyer B."/>
            <person name="Montgomery K."/>
            <person name="Morgan M.B."/>
            <person name="Munidasa M."/>
            <person name="Nazareth L.V."/>
            <person name="Nelson J."/>
            <person name="Ng B.M."/>
            <person name="Nguyen N.B."/>
            <person name="Nguyen P.Q."/>
            <person name="Nguyen T."/>
            <person name="Obregon M."/>
            <person name="Okwuonu G.O."/>
            <person name="Onwere C.G."/>
            <person name="Orozco G."/>
            <person name="Parra A."/>
            <person name="Patel S."/>
            <person name="Patil S."/>
            <person name="Perez A."/>
            <person name="Perez Y."/>
            <person name="Pham C."/>
            <person name="Primus E.L."/>
            <person name="Pu L.-L."/>
            <person name="Puazo M."/>
            <person name="Qin X."/>
            <person name="Quiroz J.B."/>
            <person name="Reese J."/>
            <person name="Richards S."/>
            <person name="Rives C.M."/>
            <person name="Robberts R."/>
            <person name="Ruiz S.J."/>
            <person name="Ruiz M.J."/>
            <person name="Santibanez J."/>
            <person name="Schneider B.W."/>
            <person name="Sisson I."/>
            <person name="Smith M."/>
            <person name="Sodergren E."/>
            <person name="Song X.-Z."/>
            <person name="Song B.B."/>
            <person name="Summersgill H."/>
            <person name="Thelus R."/>
            <person name="Thornton R.D."/>
            <person name="Trejos Z.Y."/>
            <person name="Usmani K."/>
            <person name="Vattathil S."/>
            <person name="Villasana D."/>
            <person name="Walker D.L."/>
            <person name="Wang S."/>
            <person name="Wang K."/>
            <person name="White C.S."/>
            <person name="Williams A.C."/>
            <person name="Williamson J."/>
            <person name="Wilson K."/>
            <person name="Woghiren I.O."/>
            <person name="Woodworth J.R."/>
            <person name="Worley K.C."/>
            <person name="Wright R.A."/>
            <person name="Wu W."/>
            <person name="Young L."/>
            <person name="Zhang L."/>
            <person name="Zhang J."/>
            <person name="Zhu Y."/>
            <person name="Muzny D.M."/>
            <person name="Weinstock G."/>
            <person name="Gibbs R.A."/>
        </authorList>
    </citation>
    <scope>NUCLEOTIDE SEQUENCE [LARGE SCALE GENOMIC DNA]</scope>
    <source>
        <strain evidence="3">LSR1</strain>
    </source>
</reference>
<feature type="chain" id="PRO_5035915110" evidence="1">
    <location>
        <begin position="24"/>
        <end position="187"/>
    </location>
</feature>
<evidence type="ECO:0000313" key="3">
    <source>
        <dbReference type="Proteomes" id="UP000007819"/>
    </source>
</evidence>
<dbReference type="RefSeq" id="XP_016660699.1">
    <property type="nucleotide sequence ID" value="XM_016805210.2"/>
</dbReference>
<keyword evidence="1" id="KW-0732">Signal</keyword>
<dbReference type="Proteomes" id="UP000007819">
    <property type="component" value="Chromosome A2"/>
</dbReference>
<name>A0A8R2H694_ACYPI</name>
<dbReference type="AlphaFoldDB" id="A0A8R2H694"/>
<organism evidence="2 3">
    <name type="scientific">Acyrthosiphon pisum</name>
    <name type="common">Pea aphid</name>
    <dbReference type="NCBI Taxonomy" id="7029"/>
    <lineage>
        <taxon>Eukaryota</taxon>
        <taxon>Metazoa</taxon>
        <taxon>Ecdysozoa</taxon>
        <taxon>Arthropoda</taxon>
        <taxon>Hexapoda</taxon>
        <taxon>Insecta</taxon>
        <taxon>Pterygota</taxon>
        <taxon>Neoptera</taxon>
        <taxon>Paraneoptera</taxon>
        <taxon>Hemiptera</taxon>
        <taxon>Sternorrhyncha</taxon>
        <taxon>Aphidomorpha</taxon>
        <taxon>Aphidoidea</taxon>
        <taxon>Aphididae</taxon>
        <taxon>Macrosiphini</taxon>
        <taxon>Acyrthosiphon</taxon>
    </lineage>
</organism>
<accession>A0A8R2H694</accession>